<sequence length="376" mass="45076">MSEQQLQEALILLFEKYWILRKDSIDHYRLLRQAEKDLRRIINEKFGFRLTMHSEFVKLEKIPVSPEPWMGIRSFSQTMDYVLFSCLLSILEGKEAGEYFLLSQLCEEVQLIYPPESRVDWVNYNHRKSFVRAMQEMLDLHLLETLDGDLEQFKQNEEAEVLYRTTVYSDYFMRPYPQDIYQYDTWRDLLEEEAVSESDSNLVRHKVYRRLFLQPAVQKTEVSDEEFYYLRNQRQSILDFVERYTPYNFELYKDVAFLSSPERKQDLNLFPTALGIDDIILHLAATLREKDPERKETGSVFLTRFQWEELVRKTKEEYGEGWSKEYREVKSVEEISRDVLERCKDWNFVFEQEDGIVVNSVMVRSIGKYGEDKGGK</sequence>
<dbReference type="Pfam" id="PF09661">
    <property type="entry name" value="DUF2398"/>
    <property type="match status" value="1"/>
</dbReference>
<dbReference type="EMBL" id="JBHSHL010000023">
    <property type="protein sequence ID" value="MFC4804812.1"/>
    <property type="molecule type" value="Genomic_DNA"/>
</dbReference>
<dbReference type="Proteomes" id="UP001595916">
    <property type="component" value="Unassembled WGS sequence"/>
</dbReference>
<dbReference type="InterPro" id="IPR013494">
    <property type="entry name" value="CHP02678"/>
</dbReference>
<evidence type="ECO:0000313" key="2">
    <source>
        <dbReference type="Proteomes" id="UP001595916"/>
    </source>
</evidence>
<name>A0ABV9QL78_9FIRM</name>
<protein>
    <submittedName>
        <fullName evidence="1">TIGR02678 family protein</fullName>
    </submittedName>
</protein>
<organism evidence="1 2">
    <name type="scientific">Filifactor villosus</name>
    <dbReference type="NCBI Taxonomy" id="29374"/>
    <lineage>
        <taxon>Bacteria</taxon>
        <taxon>Bacillati</taxon>
        <taxon>Bacillota</taxon>
        <taxon>Clostridia</taxon>
        <taxon>Peptostreptococcales</taxon>
        <taxon>Filifactoraceae</taxon>
        <taxon>Filifactor</taxon>
    </lineage>
</organism>
<dbReference type="NCBIfam" id="TIGR02678">
    <property type="entry name" value="TIGR02678 family protein"/>
    <property type="match status" value="1"/>
</dbReference>
<accession>A0ABV9QL78</accession>
<reference evidence="2" key="1">
    <citation type="journal article" date="2019" name="Int. J. Syst. Evol. Microbiol.">
        <title>The Global Catalogue of Microorganisms (GCM) 10K type strain sequencing project: providing services to taxonomists for standard genome sequencing and annotation.</title>
        <authorList>
            <consortium name="The Broad Institute Genomics Platform"/>
            <consortium name="The Broad Institute Genome Sequencing Center for Infectious Disease"/>
            <person name="Wu L."/>
            <person name="Ma J."/>
        </authorList>
    </citation>
    <scope>NUCLEOTIDE SEQUENCE [LARGE SCALE GENOMIC DNA]</scope>
    <source>
        <strain evidence="2">CCUG 46385</strain>
    </source>
</reference>
<evidence type="ECO:0000313" key="1">
    <source>
        <dbReference type="EMBL" id="MFC4804812.1"/>
    </source>
</evidence>
<dbReference type="RefSeq" id="WP_379788334.1">
    <property type="nucleotide sequence ID" value="NZ_JBHSHL010000023.1"/>
</dbReference>
<keyword evidence="2" id="KW-1185">Reference proteome</keyword>
<proteinExistence type="predicted"/>
<comment type="caution">
    <text evidence="1">The sequence shown here is derived from an EMBL/GenBank/DDBJ whole genome shotgun (WGS) entry which is preliminary data.</text>
</comment>
<gene>
    <name evidence="1" type="ORF">ACFO4R_06925</name>
</gene>